<organism evidence="1 3">
    <name type="scientific">Blyttiomyces helicus</name>
    <dbReference type="NCBI Taxonomy" id="388810"/>
    <lineage>
        <taxon>Eukaryota</taxon>
        <taxon>Fungi</taxon>
        <taxon>Fungi incertae sedis</taxon>
        <taxon>Chytridiomycota</taxon>
        <taxon>Chytridiomycota incertae sedis</taxon>
        <taxon>Chytridiomycetes</taxon>
        <taxon>Chytridiomycetes incertae sedis</taxon>
        <taxon>Blyttiomyces</taxon>
    </lineage>
</organism>
<name>A0A4P9VWR9_9FUNG</name>
<dbReference type="Proteomes" id="UP000269721">
    <property type="component" value="Unassembled WGS sequence"/>
</dbReference>
<dbReference type="Pfam" id="PF00300">
    <property type="entry name" value="His_Phos_1"/>
    <property type="match status" value="1"/>
</dbReference>
<evidence type="ECO:0000313" key="2">
    <source>
        <dbReference type="EMBL" id="RKO82701.1"/>
    </source>
</evidence>
<dbReference type="GO" id="GO:0016791">
    <property type="term" value="F:phosphatase activity"/>
    <property type="evidence" value="ECO:0007669"/>
    <property type="project" value="TreeGrafter"/>
</dbReference>
<dbReference type="CDD" id="cd07067">
    <property type="entry name" value="HP_PGM_like"/>
    <property type="match status" value="1"/>
</dbReference>
<protein>
    <submittedName>
        <fullName evidence="1">Histidine phosphatase superfamily</fullName>
    </submittedName>
</protein>
<dbReference type="Gene3D" id="3.40.50.1240">
    <property type="entry name" value="Phosphoglycerate mutase-like"/>
    <property type="match status" value="1"/>
</dbReference>
<dbReference type="PANTHER" id="PTHR48100:SF1">
    <property type="entry name" value="HISTIDINE PHOSPHATASE FAMILY PROTEIN-RELATED"/>
    <property type="match status" value="1"/>
</dbReference>
<proteinExistence type="predicted"/>
<dbReference type="PANTHER" id="PTHR48100">
    <property type="entry name" value="BROAD-SPECIFICITY PHOSPHATASE YOR283W-RELATED"/>
    <property type="match status" value="1"/>
</dbReference>
<gene>
    <name evidence="2" type="ORF">BDK51DRAFT_24156</name>
    <name evidence="1" type="ORF">BDK51DRAFT_24157</name>
</gene>
<dbReference type="EMBL" id="ML002199">
    <property type="protein sequence ID" value="RKO82700.1"/>
    <property type="molecule type" value="Genomic_DNA"/>
</dbReference>
<dbReference type="InterPro" id="IPR050275">
    <property type="entry name" value="PGM_Phosphatase"/>
</dbReference>
<dbReference type="InterPro" id="IPR013078">
    <property type="entry name" value="His_Pase_superF_clade-1"/>
</dbReference>
<dbReference type="OrthoDB" id="496981at2759"/>
<dbReference type="GO" id="GO:0005737">
    <property type="term" value="C:cytoplasm"/>
    <property type="evidence" value="ECO:0007669"/>
    <property type="project" value="TreeGrafter"/>
</dbReference>
<feature type="non-terminal residue" evidence="1">
    <location>
        <position position="1"/>
    </location>
</feature>
<reference evidence="3" key="1">
    <citation type="journal article" date="2018" name="Nat. Microbiol.">
        <title>Leveraging single-cell genomics to expand the fungal tree of life.</title>
        <authorList>
            <person name="Ahrendt S.R."/>
            <person name="Quandt C.A."/>
            <person name="Ciobanu D."/>
            <person name="Clum A."/>
            <person name="Salamov A."/>
            <person name="Andreopoulos B."/>
            <person name="Cheng J.F."/>
            <person name="Woyke T."/>
            <person name="Pelin A."/>
            <person name="Henrissat B."/>
            <person name="Reynolds N.K."/>
            <person name="Benny G.L."/>
            <person name="Smith M.E."/>
            <person name="James T.Y."/>
            <person name="Grigoriev I.V."/>
        </authorList>
    </citation>
    <scope>NUCLEOTIDE SEQUENCE [LARGE SCALE GENOMIC DNA]</scope>
</reference>
<dbReference type="EMBL" id="ML002199">
    <property type="protein sequence ID" value="RKO82701.1"/>
    <property type="molecule type" value="Genomic_DNA"/>
</dbReference>
<dbReference type="AlphaFoldDB" id="A0A4P9VWR9"/>
<evidence type="ECO:0000313" key="3">
    <source>
        <dbReference type="Proteomes" id="UP000269721"/>
    </source>
</evidence>
<dbReference type="InterPro" id="IPR029033">
    <property type="entry name" value="His_PPase_superfam"/>
</dbReference>
<sequence>HIRGLHNVAEAKYGTGPWDDYYSKLPLYFDAPLTPLGQNQTRLVHTALIKNIQAGFPLPTHGFVSPLSRTLSTAQNIYTAETSLPNPLIVLESFREQYGIHTCDARRTRTELERLYPAFDYSRLEDDLDQLWDPEIREEVHHVDERVKRAVVGIFEEFPEDDGVAVVAHGGIVEAFFAITGHRDFFIAPGGLLPIVVKAVGF</sequence>
<reference evidence="1" key="2">
    <citation type="submission" date="2018-06" db="EMBL/GenBank/DDBJ databases">
        <title>Leveraging single-cell genomics to expand the Fungal Tree of Life.</title>
        <authorList>
            <consortium name="DOE Joint Genome Institute"/>
            <person name="Ahrendt S.R."/>
            <person name="Quandt C.A."/>
            <person name="Ciobanu D."/>
            <person name="Clum A."/>
            <person name="Salamov A."/>
            <person name="Andreopoulos B."/>
            <person name="Cheng J.-F."/>
            <person name="Woyke T."/>
            <person name="Pelin A."/>
            <person name="Henrissat B."/>
            <person name="Reynolds N."/>
            <person name="Benny G.L."/>
            <person name="Smith M.E."/>
            <person name="James T.Y."/>
            <person name="Grigoriev I.V."/>
        </authorList>
    </citation>
    <scope>NUCLEOTIDE SEQUENCE</scope>
    <source>
        <strain evidence="1">Perch Fen</strain>
    </source>
</reference>
<keyword evidence="3" id="KW-1185">Reference proteome</keyword>
<accession>A0A4P9VWR9</accession>
<dbReference type="SUPFAM" id="SSF53254">
    <property type="entry name" value="Phosphoglycerate mutase-like"/>
    <property type="match status" value="1"/>
</dbReference>
<evidence type="ECO:0000313" key="1">
    <source>
        <dbReference type="EMBL" id="RKO82700.1"/>
    </source>
</evidence>